<evidence type="ECO:0000313" key="3">
    <source>
        <dbReference type="Proteomes" id="UP000199656"/>
    </source>
</evidence>
<name>A0A1H4FQG7_9BACT</name>
<dbReference type="RefSeq" id="WP_089764527.1">
    <property type="nucleotide sequence ID" value="NZ_BKAT01000047.1"/>
</dbReference>
<dbReference type="AlphaFoldDB" id="A0A1H4FQG7"/>
<reference evidence="3" key="1">
    <citation type="submission" date="2016-10" db="EMBL/GenBank/DDBJ databases">
        <authorList>
            <person name="Varghese N."/>
            <person name="Submissions S."/>
        </authorList>
    </citation>
    <scope>NUCLEOTIDE SEQUENCE [LARGE SCALE GENOMIC DNA]</scope>
    <source>
        <strain evidence="3">DSM 23920</strain>
    </source>
</reference>
<evidence type="ECO:0000256" key="1">
    <source>
        <dbReference type="SAM" id="SignalP"/>
    </source>
</evidence>
<sequence>MKNLLPAIILFLFFSPRAWSQASHEKMNELAARLDSVSERLNQTSVYISANKDIFIAGEDLWFNAFVLNARDFSLIHTDNTLYLRLQHTETDSTIWQEIIPVSDTQQGIAEATLYDAELRPMATRLVYLHPQQQLNISLSLSKPDCQRKEKLMLKIKTTNPSGRPVPAALSVKATDKLFSNPHNAKDIVSYYYLATQLRGRIYDPAWYFDPSNKDSQSALDLLLLTQGWSRYTWNDENIRATVAQPGRLADSLESYILPVKKAGYKPAPLTLMLFNYNKKNMRVTVTDSSGKFYITPDDLAIGSRFFIKYLSEKEYSIQVSDPFRVINSTIRQKPPITGPFIGTVEGVADLGLLGTRQFNFSVTGNVP</sequence>
<dbReference type="EMBL" id="FNRL01000027">
    <property type="protein sequence ID" value="SEA99070.1"/>
    <property type="molecule type" value="Genomic_DNA"/>
</dbReference>
<dbReference type="Proteomes" id="UP000199656">
    <property type="component" value="Unassembled WGS sequence"/>
</dbReference>
<proteinExistence type="predicted"/>
<dbReference type="OrthoDB" id="609485at2"/>
<accession>A0A1H4FQG7</accession>
<gene>
    <name evidence="2" type="ORF">SAMN05660909_04567</name>
</gene>
<protein>
    <recommendedName>
        <fullName evidence="4">Carboxypeptidase regulatory-like domain-containing protein</fullName>
    </recommendedName>
</protein>
<evidence type="ECO:0000313" key="2">
    <source>
        <dbReference type="EMBL" id="SEA99070.1"/>
    </source>
</evidence>
<organism evidence="2 3">
    <name type="scientific">Chitinophaga terrae</name>
    <name type="common">ex Kim and Jung 2007</name>
    <dbReference type="NCBI Taxonomy" id="408074"/>
    <lineage>
        <taxon>Bacteria</taxon>
        <taxon>Pseudomonadati</taxon>
        <taxon>Bacteroidota</taxon>
        <taxon>Chitinophagia</taxon>
        <taxon>Chitinophagales</taxon>
        <taxon>Chitinophagaceae</taxon>
        <taxon>Chitinophaga</taxon>
    </lineage>
</organism>
<feature type="signal peptide" evidence="1">
    <location>
        <begin position="1"/>
        <end position="20"/>
    </location>
</feature>
<feature type="chain" id="PRO_5011433683" description="Carboxypeptidase regulatory-like domain-containing protein" evidence="1">
    <location>
        <begin position="21"/>
        <end position="368"/>
    </location>
</feature>
<dbReference type="STRING" id="408074.SAMN05660909_04567"/>
<keyword evidence="3" id="KW-1185">Reference proteome</keyword>
<keyword evidence="1" id="KW-0732">Signal</keyword>
<evidence type="ECO:0008006" key="4">
    <source>
        <dbReference type="Google" id="ProtNLM"/>
    </source>
</evidence>